<feature type="compositionally biased region" description="Basic and acidic residues" evidence="1">
    <location>
        <begin position="349"/>
        <end position="366"/>
    </location>
</feature>
<dbReference type="AlphaFoldDB" id="A0AAE0G3W4"/>
<evidence type="ECO:0000313" key="2">
    <source>
        <dbReference type="EMBL" id="KAK3270863.1"/>
    </source>
</evidence>
<dbReference type="Proteomes" id="UP001190700">
    <property type="component" value="Unassembled WGS sequence"/>
</dbReference>
<sequence length="383" mass="43321">MTVNSYAVCFGEITGVKANDVCQFRVKLNSKEWSDPLMLVRVHARIVQAKELKYKYLKVKTYTDTKERRLGKVLAAKAGAFWENASDTPSTEPFKTIFNFVENARANLTEAQAPSADYIEGLRHVEVLVDIKLHREARTEGPEPAVEGEGELENDKPLHMEDVTMYPRWKIVKGVMDDLKDIPRLPFTGAIIDGNYALDKEKTPDAMTKEDVQSYCSGRAERFFWHKANVHTNPNKTVRFNDLECGVLGYHVKSDAAGETFKKPQWMSNFELGDGERYSRASPMRGFSVVHQMFKHDGIVVNNHQKPQALLMELIQVHMLGDNPGKDRYMVSSAQQRLTNFDDEPDQNAETKPKEKKNSTKGKEAATDDESGDVEEETGANVE</sequence>
<keyword evidence="3" id="KW-1185">Reference proteome</keyword>
<feature type="region of interest" description="Disordered" evidence="1">
    <location>
        <begin position="336"/>
        <end position="383"/>
    </location>
</feature>
<reference evidence="2 3" key="1">
    <citation type="journal article" date="2015" name="Genome Biol. Evol.">
        <title>Comparative Genomics of a Bacterivorous Green Alga Reveals Evolutionary Causalities and Consequences of Phago-Mixotrophic Mode of Nutrition.</title>
        <authorList>
            <person name="Burns J.A."/>
            <person name="Paasch A."/>
            <person name="Narechania A."/>
            <person name="Kim E."/>
        </authorList>
    </citation>
    <scope>NUCLEOTIDE SEQUENCE [LARGE SCALE GENOMIC DNA]</scope>
    <source>
        <strain evidence="2 3">PLY_AMNH</strain>
    </source>
</reference>
<protein>
    <submittedName>
        <fullName evidence="2">Uncharacterized protein</fullName>
    </submittedName>
</protein>
<evidence type="ECO:0000313" key="3">
    <source>
        <dbReference type="Proteomes" id="UP001190700"/>
    </source>
</evidence>
<comment type="caution">
    <text evidence="2">The sequence shown here is derived from an EMBL/GenBank/DDBJ whole genome shotgun (WGS) entry which is preliminary data.</text>
</comment>
<organism evidence="2 3">
    <name type="scientific">Cymbomonas tetramitiformis</name>
    <dbReference type="NCBI Taxonomy" id="36881"/>
    <lineage>
        <taxon>Eukaryota</taxon>
        <taxon>Viridiplantae</taxon>
        <taxon>Chlorophyta</taxon>
        <taxon>Pyramimonadophyceae</taxon>
        <taxon>Pyramimonadales</taxon>
        <taxon>Pyramimonadaceae</taxon>
        <taxon>Cymbomonas</taxon>
    </lineage>
</organism>
<dbReference type="EMBL" id="LGRX02010162">
    <property type="protein sequence ID" value="KAK3270863.1"/>
    <property type="molecule type" value="Genomic_DNA"/>
</dbReference>
<feature type="compositionally biased region" description="Acidic residues" evidence="1">
    <location>
        <begin position="367"/>
        <end position="383"/>
    </location>
</feature>
<accession>A0AAE0G3W4</accession>
<evidence type="ECO:0000256" key="1">
    <source>
        <dbReference type="SAM" id="MobiDB-lite"/>
    </source>
</evidence>
<name>A0AAE0G3W4_9CHLO</name>
<gene>
    <name evidence="2" type="ORF">CYMTET_20758</name>
</gene>
<proteinExistence type="predicted"/>